<dbReference type="PANTHER" id="PTHR47482:SF5">
    <property type="entry name" value="FAR1 DOMAIN-CONTAINING PROTEIN"/>
    <property type="match status" value="1"/>
</dbReference>
<reference evidence="1" key="1">
    <citation type="submission" date="2015-06" db="UniProtKB">
        <authorList>
            <consortium name="EnsemblPlants"/>
        </authorList>
    </citation>
    <scope>IDENTIFICATION</scope>
</reference>
<dbReference type="EnsemblPlants" id="EMT23782">
    <property type="protein sequence ID" value="EMT23782"/>
    <property type="gene ID" value="F775_24013"/>
</dbReference>
<sequence length="291" mass="32847">MACAATAPFAGGVAMEADGGLEFLLDPVDRFPLREESADNLEHPDPVPLALLARSTGEVNHEAPGWTKVEAGEYTALEQSIQKYAEEPSKSVVKPELGLSFDLSGEAYDFYNLYSWVVGFGIRYGKSRLNDKRTKIMQEILSGCAGKPEVKNSRSCRCSDKTSLYDMPFGLFVRVNHHFQSVILIKRELWKLQFKSVSTHRAQMVQNGTSKPRQNGTTFVSSSMGEREEIYEEKRTMIGSIWIRVHNNAAKREKWCRVVYEVNIKEDGTEFECECGEFEHTGRLTNSREKG</sequence>
<dbReference type="PANTHER" id="PTHR47482">
    <property type="entry name" value="OS11G0632001 PROTEIN"/>
    <property type="match status" value="1"/>
</dbReference>
<evidence type="ECO:0000313" key="1">
    <source>
        <dbReference type="EnsemblPlants" id="EMT23782"/>
    </source>
</evidence>
<protein>
    <recommendedName>
        <fullName evidence="2">FAR1 domain-containing protein</fullName>
    </recommendedName>
</protein>
<organism evidence="1">
    <name type="scientific">Aegilops tauschii</name>
    <name type="common">Tausch's goatgrass</name>
    <name type="synonym">Aegilops squarrosa</name>
    <dbReference type="NCBI Taxonomy" id="37682"/>
    <lineage>
        <taxon>Eukaryota</taxon>
        <taxon>Viridiplantae</taxon>
        <taxon>Streptophyta</taxon>
        <taxon>Embryophyta</taxon>
        <taxon>Tracheophyta</taxon>
        <taxon>Spermatophyta</taxon>
        <taxon>Magnoliopsida</taxon>
        <taxon>Liliopsida</taxon>
        <taxon>Poales</taxon>
        <taxon>Poaceae</taxon>
        <taxon>BOP clade</taxon>
        <taxon>Pooideae</taxon>
        <taxon>Triticodae</taxon>
        <taxon>Triticeae</taxon>
        <taxon>Triticinae</taxon>
        <taxon>Aegilops</taxon>
    </lineage>
</organism>
<dbReference type="AlphaFoldDB" id="M8C9R7"/>
<evidence type="ECO:0008006" key="2">
    <source>
        <dbReference type="Google" id="ProtNLM"/>
    </source>
</evidence>
<proteinExistence type="predicted"/>
<name>M8C9R7_AEGTA</name>
<accession>M8C9R7</accession>